<feature type="domain" description="TonB-dependent receptor plug" evidence="11">
    <location>
        <begin position="176"/>
        <end position="290"/>
    </location>
</feature>
<dbReference type="PROSITE" id="PS01156">
    <property type="entry name" value="TONB_DEPENDENT_REC_2"/>
    <property type="match status" value="1"/>
</dbReference>
<dbReference type="Gene3D" id="2.40.170.20">
    <property type="entry name" value="TonB-dependent receptor, beta-barrel domain"/>
    <property type="match status" value="1"/>
</dbReference>
<evidence type="ECO:0000256" key="2">
    <source>
        <dbReference type="ARBA" id="ARBA00022448"/>
    </source>
</evidence>
<dbReference type="InterPro" id="IPR010917">
    <property type="entry name" value="TonB_rcpt_CS"/>
</dbReference>
<dbReference type="InterPro" id="IPR012910">
    <property type="entry name" value="Plug_dom"/>
</dbReference>
<comment type="caution">
    <text evidence="12">The sequence shown here is derived from an EMBL/GenBank/DDBJ whole genome shotgun (WGS) entry which is preliminary data.</text>
</comment>
<keyword evidence="10" id="KW-1133">Transmembrane helix</keyword>
<evidence type="ECO:0000256" key="10">
    <source>
        <dbReference type="SAM" id="Phobius"/>
    </source>
</evidence>
<evidence type="ECO:0000313" key="12">
    <source>
        <dbReference type="EMBL" id="GEP94691.1"/>
    </source>
</evidence>
<dbReference type="Gene3D" id="2.170.130.10">
    <property type="entry name" value="TonB-dependent receptor, plug domain"/>
    <property type="match status" value="1"/>
</dbReference>
<evidence type="ECO:0000259" key="11">
    <source>
        <dbReference type="Pfam" id="PF07715"/>
    </source>
</evidence>
<sequence>MIEKQTGYVVFTKEASFSRNKTVSLSVTDMPLTQFLDMLLKDRSIEYVIEDKTIFLSERKMPVPPGTSPERRAERSTISAFIPVTGRVVDTAGKPLAGATLTIRGKKVSAVTDESGRFILQADAGDVIQVSFIGYERIEYRVSATTSQRPLVLTLHAAVQNIGEIVISTGYTQRKVSELTGSVQRFSGDDLRSGVSGANPLAMLKGKATGMYIVENGGSVATRGQIVLRGQASMPDQSNSNFGPLIVVDGVITTAANLQDIVNPNDIESLTVLKDAASAAIYGSRAAQGVIVVTTRQGSNAPVKVNLNLSHGGVYSNRLVNFMNTGQLSEHITRSMQSLYAGTPSLQTRFGSFENYFNATRLFTDADLQKNFSWTDRAFYPNGSQSDINLSLSGGTDRTKVYAAVNWVNQDGTELSDNLSRKALRLNIDQRISRKLTFSLNTNVLWDKYTATTSENQIYLFQPWVTPYTANGALADSVPNYIYNPSGERVTQWYDNPLYSHEYNTSINQRQSYLLTGRLKYEILPWLTAQSTNTLQYTNINVNSYRDPRTYRGRYDGPANARVRIDGSINISDTRSTYFLTSNMLTASKRFGDHALSALVGQEYGETQTTFMSVDAYGTAYPGERNLGAFQNYGNWLNKQRGILPIPGSSAPLEKSSFSLFGEINENYKGKYLASASVRRDASTNFGKENRYGTFYSVSGAWLMSNEPFMQQIKPVSNMKIRATYGTSGREAGADFLNFTTYADAVRYNDQSTFGATIQRLANDQITWETTYTTNLGLDLGLWDRVNITADYYYRRSAGLLQSVPLPTYTGFPTQIRNVGELTNRGIELTASAVAVQAGKFKWVLDANISFNQNRLTKIFGDSLIDGFSRAYYRHLGEDINTLRAIRYVGVNPDNGRPLFERINGDKSVDIVDSIPLAKAGSLLSYQVIGSATPKFFGGFTSTFIYGGFTLSMLFNYSYGNIIMNNALRNFMSPSTWQNGFNAAAPTENQRFWEGPGDTNANFPNWYDIAFSQRGGTNINSSLIYQDASYLRLRNIRLSYDFNRDLLQKLKLSGLSAYVSADNVFVLKSKELYASDPEGATVGAVSNAYAGTGIYSAMPRRLIFGLNVSF</sequence>
<dbReference type="NCBIfam" id="TIGR04056">
    <property type="entry name" value="OMP_RagA_SusC"/>
    <property type="match status" value="1"/>
</dbReference>
<keyword evidence="7 9" id="KW-0472">Membrane</keyword>
<evidence type="ECO:0000256" key="7">
    <source>
        <dbReference type="ARBA" id="ARBA00023136"/>
    </source>
</evidence>
<organism evidence="12 13">
    <name type="scientific">Chitinophaga cymbidii</name>
    <dbReference type="NCBI Taxonomy" id="1096750"/>
    <lineage>
        <taxon>Bacteria</taxon>
        <taxon>Pseudomonadati</taxon>
        <taxon>Bacteroidota</taxon>
        <taxon>Chitinophagia</taxon>
        <taxon>Chitinophagales</taxon>
        <taxon>Chitinophagaceae</taxon>
        <taxon>Chitinophaga</taxon>
    </lineage>
</organism>
<evidence type="ECO:0000256" key="5">
    <source>
        <dbReference type="ARBA" id="ARBA00022729"/>
    </source>
</evidence>
<name>A0A512RG58_9BACT</name>
<dbReference type="InterPro" id="IPR037066">
    <property type="entry name" value="Plug_dom_sf"/>
</dbReference>
<accession>A0A512RG58</accession>
<dbReference type="SUPFAM" id="SSF56935">
    <property type="entry name" value="Porins"/>
    <property type="match status" value="1"/>
</dbReference>
<gene>
    <name evidence="12" type="ORF">CCY01nite_09510</name>
</gene>
<dbReference type="InterPro" id="IPR039426">
    <property type="entry name" value="TonB-dep_rcpt-like"/>
</dbReference>
<dbReference type="GO" id="GO:0009279">
    <property type="term" value="C:cell outer membrane"/>
    <property type="evidence" value="ECO:0007669"/>
    <property type="project" value="UniProtKB-SubCell"/>
</dbReference>
<keyword evidence="8 9" id="KW-0998">Cell outer membrane</keyword>
<keyword evidence="3 9" id="KW-1134">Transmembrane beta strand</keyword>
<keyword evidence="2 9" id="KW-0813">Transport</keyword>
<dbReference type="EMBL" id="BKAU01000001">
    <property type="protein sequence ID" value="GEP94691.1"/>
    <property type="molecule type" value="Genomic_DNA"/>
</dbReference>
<dbReference type="InterPro" id="IPR036942">
    <property type="entry name" value="Beta-barrel_TonB_sf"/>
</dbReference>
<dbReference type="AlphaFoldDB" id="A0A512RG58"/>
<dbReference type="SUPFAM" id="SSF49464">
    <property type="entry name" value="Carboxypeptidase regulatory domain-like"/>
    <property type="match status" value="1"/>
</dbReference>
<evidence type="ECO:0000256" key="9">
    <source>
        <dbReference type="PROSITE-ProRule" id="PRU01360"/>
    </source>
</evidence>
<evidence type="ECO:0000313" key="13">
    <source>
        <dbReference type="Proteomes" id="UP000321436"/>
    </source>
</evidence>
<dbReference type="Pfam" id="PF13715">
    <property type="entry name" value="CarbopepD_reg_2"/>
    <property type="match status" value="1"/>
</dbReference>
<keyword evidence="13" id="KW-1185">Reference proteome</keyword>
<keyword evidence="5" id="KW-0732">Signal</keyword>
<evidence type="ECO:0000256" key="8">
    <source>
        <dbReference type="ARBA" id="ARBA00023237"/>
    </source>
</evidence>
<dbReference type="PROSITE" id="PS52016">
    <property type="entry name" value="TONB_DEPENDENT_REC_3"/>
    <property type="match status" value="1"/>
</dbReference>
<dbReference type="InterPro" id="IPR023997">
    <property type="entry name" value="TonB-dep_OMP_SusC/RagA_CS"/>
</dbReference>
<feature type="transmembrane region" description="Helical" evidence="10">
    <location>
        <begin position="936"/>
        <end position="959"/>
    </location>
</feature>
<dbReference type="InterPro" id="IPR023996">
    <property type="entry name" value="TonB-dep_OMP_SusC/RagA"/>
</dbReference>
<proteinExistence type="inferred from homology"/>
<dbReference type="Pfam" id="PF07715">
    <property type="entry name" value="Plug"/>
    <property type="match status" value="1"/>
</dbReference>
<comment type="subcellular location">
    <subcellularLocation>
        <location evidence="1 9">Cell outer membrane</location>
        <topology evidence="1 9">Multi-pass membrane protein</topology>
    </subcellularLocation>
</comment>
<keyword evidence="4 9" id="KW-0812">Transmembrane</keyword>
<dbReference type="InterPro" id="IPR008969">
    <property type="entry name" value="CarboxyPept-like_regulatory"/>
</dbReference>
<evidence type="ECO:0000256" key="3">
    <source>
        <dbReference type="ARBA" id="ARBA00022452"/>
    </source>
</evidence>
<keyword evidence="6" id="KW-0798">TonB box</keyword>
<dbReference type="Gene3D" id="2.60.40.1120">
    <property type="entry name" value="Carboxypeptidase-like, regulatory domain"/>
    <property type="match status" value="1"/>
</dbReference>
<reference evidence="12 13" key="1">
    <citation type="submission" date="2019-07" db="EMBL/GenBank/DDBJ databases">
        <title>Whole genome shotgun sequence of Chitinophaga cymbidii NBRC 109752.</title>
        <authorList>
            <person name="Hosoyama A."/>
            <person name="Uohara A."/>
            <person name="Ohji S."/>
            <person name="Ichikawa N."/>
        </authorList>
    </citation>
    <scope>NUCLEOTIDE SEQUENCE [LARGE SCALE GENOMIC DNA]</scope>
    <source>
        <strain evidence="12 13">NBRC 109752</strain>
    </source>
</reference>
<protein>
    <submittedName>
        <fullName evidence="12">SusC/RagA family TonB-linked outer membrane protein</fullName>
    </submittedName>
</protein>
<comment type="similarity">
    <text evidence="9">Belongs to the TonB-dependent receptor family.</text>
</comment>
<evidence type="ECO:0000256" key="1">
    <source>
        <dbReference type="ARBA" id="ARBA00004571"/>
    </source>
</evidence>
<evidence type="ECO:0000256" key="6">
    <source>
        <dbReference type="ARBA" id="ARBA00023077"/>
    </source>
</evidence>
<evidence type="ECO:0000256" key="4">
    <source>
        <dbReference type="ARBA" id="ARBA00022692"/>
    </source>
</evidence>
<dbReference type="Proteomes" id="UP000321436">
    <property type="component" value="Unassembled WGS sequence"/>
</dbReference>
<dbReference type="NCBIfam" id="TIGR04057">
    <property type="entry name" value="SusC_RagA_signa"/>
    <property type="match status" value="1"/>
</dbReference>